<reference evidence="2 3" key="1">
    <citation type="submission" date="2020-03" db="EMBL/GenBank/DDBJ databases">
        <title>Draft Genome Sequence of Cudoniella acicularis.</title>
        <authorList>
            <person name="Buettner E."/>
            <person name="Kellner H."/>
        </authorList>
    </citation>
    <scope>NUCLEOTIDE SEQUENCE [LARGE SCALE GENOMIC DNA]</scope>
    <source>
        <strain evidence="2 3">DSM 108380</strain>
    </source>
</reference>
<accession>A0A8H4RW31</accession>
<dbReference type="EMBL" id="JAAMPI010000113">
    <property type="protein sequence ID" value="KAF4635542.1"/>
    <property type="molecule type" value="Genomic_DNA"/>
</dbReference>
<dbReference type="OrthoDB" id="3535799at2759"/>
<sequence>MIDESRKNVPKLINQSQKRKPTGQVPLSVDVNRDRDSGPSQKRHYGQSPSSSKASARPDPATEVIDLTIEVIDLTVDVEHCAICSNVLRQGQGYVLYGECLLGSIPEQEHASNSVVLDVYCPKSDHFDKGKQEARQIFRLEYAICYMTSADKIDQGAPYGSDLFRTSYSVFDGDAGRPSYLNIRQLPSGYSHLADQAKRLTTLREIFSTRKRIIVVSGASISINTGNYETVNKERRVIRLSWVLITCIQANVDPKLVPGESGYKGAKIGSALRDKESVTGPQGSQNEPLGALKWPLNPCSGLLCRRPLLLTTAHLLPTLASPLLTLAHPALPIKQPCSPFRTEMDFVQVRIQVKQPAVLSEKPPRYNIRPDWKTWSVSREIDGLTKIGGLKFPYLELAIPKPPAGFQCRVPRLVLTRELKGKIRDPKTSDYGFFEIDMFNGPYKKSQCITVRANLYECFFSGKFCNYWDFRQPGLRSWIESLSGGEVIKIFPGKYWNLWSQNIEKATLQIWYDIQPLSTPPPKLWHKPRLIQYQTNLFNKSGIYHSIMPTKNQDQNQVSNSSLSHIIIGSFHLPPDQDMLWLDENPFPSDIHSPLLEELNNTSQPVPRLAQVTLTTENVSSTQEMERALAALRMFLDMCPRICGLDLNFAIGTTTEAAVYMIDRLITPSSTAEETTITPMITISAPATAFQGSDSSTTLNYETLEMIRRSQISWYNVQFHTFETTFLDLGQLELIYRRGWLLQKIVACVGIDSSRKDTFVSPKALKLLIPALAARKPYPVFGGLANLPTETTSTAHLDQQQLDWFANTSSLLSKYFPHPLALSTELRIFLSSGTNQVQVLDALKKYEGSLVSKAIKTTIFPTRGVPAGMNMKNIDQHTSDIMFRVMMRTIGNRPRYIMFPHVGEETELITDEAFEIMGVPRSKRGGNKMMVMVIGKPE</sequence>
<comment type="caution">
    <text evidence="2">The sequence shown here is derived from an EMBL/GenBank/DDBJ whole genome shotgun (WGS) entry which is preliminary data.</text>
</comment>
<proteinExistence type="predicted"/>
<evidence type="ECO:0000256" key="1">
    <source>
        <dbReference type="SAM" id="MobiDB-lite"/>
    </source>
</evidence>
<dbReference type="Proteomes" id="UP000566819">
    <property type="component" value="Unassembled WGS sequence"/>
</dbReference>
<dbReference type="AlphaFoldDB" id="A0A8H4RW31"/>
<protein>
    <submittedName>
        <fullName evidence="2">Uncharacterized protein</fullName>
    </submittedName>
</protein>
<evidence type="ECO:0000313" key="2">
    <source>
        <dbReference type="EMBL" id="KAF4635542.1"/>
    </source>
</evidence>
<organism evidence="2 3">
    <name type="scientific">Cudoniella acicularis</name>
    <dbReference type="NCBI Taxonomy" id="354080"/>
    <lineage>
        <taxon>Eukaryota</taxon>
        <taxon>Fungi</taxon>
        <taxon>Dikarya</taxon>
        <taxon>Ascomycota</taxon>
        <taxon>Pezizomycotina</taxon>
        <taxon>Leotiomycetes</taxon>
        <taxon>Helotiales</taxon>
        <taxon>Tricladiaceae</taxon>
        <taxon>Cudoniella</taxon>
    </lineage>
</organism>
<gene>
    <name evidence="2" type="ORF">G7Y89_g2548</name>
</gene>
<name>A0A8H4RW31_9HELO</name>
<dbReference type="Gene3D" id="3.20.20.80">
    <property type="entry name" value="Glycosidases"/>
    <property type="match status" value="1"/>
</dbReference>
<keyword evidence="3" id="KW-1185">Reference proteome</keyword>
<feature type="region of interest" description="Disordered" evidence="1">
    <location>
        <begin position="1"/>
        <end position="59"/>
    </location>
</feature>
<evidence type="ECO:0000313" key="3">
    <source>
        <dbReference type="Proteomes" id="UP000566819"/>
    </source>
</evidence>